<comment type="caution">
    <text evidence="1">The sequence shown here is derived from an EMBL/GenBank/DDBJ whole genome shotgun (WGS) entry which is preliminary data.</text>
</comment>
<reference evidence="1 2" key="1">
    <citation type="submission" date="2020-08" db="EMBL/GenBank/DDBJ databases">
        <title>Genomic Encyclopedia of Type Strains, Phase III (KMG-III): the genomes of soil and plant-associated and newly described type strains.</title>
        <authorList>
            <person name="Whitman W."/>
        </authorList>
    </citation>
    <scope>NUCLEOTIDE SEQUENCE [LARGE SCALE GENOMIC DNA]</scope>
    <source>
        <strain evidence="1 2">CECT 3287</strain>
    </source>
</reference>
<protein>
    <submittedName>
        <fullName evidence="1">SAM-dependent methyltransferase</fullName>
    </submittedName>
</protein>
<dbReference type="AlphaFoldDB" id="A0A7W5AN47"/>
<dbReference type="GO" id="GO:0032259">
    <property type="term" value="P:methylation"/>
    <property type="evidence" value="ECO:0007669"/>
    <property type="project" value="UniProtKB-KW"/>
</dbReference>
<evidence type="ECO:0000313" key="1">
    <source>
        <dbReference type="EMBL" id="MBB3099140.1"/>
    </source>
</evidence>
<keyword evidence="2" id="KW-1185">Reference proteome</keyword>
<dbReference type="RefSeq" id="WP_183225211.1">
    <property type="nucleotide sequence ID" value="NZ_BMPW01000020.1"/>
</dbReference>
<dbReference type="Pfam" id="PF13489">
    <property type="entry name" value="Methyltransf_23"/>
    <property type="match status" value="1"/>
</dbReference>
<keyword evidence="1" id="KW-0489">Methyltransferase</keyword>
<evidence type="ECO:0000313" key="2">
    <source>
        <dbReference type="Proteomes" id="UP000590749"/>
    </source>
</evidence>
<gene>
    <name evidence="1" type="ORF">FHR83_006846</name>
</gene>
<accession>A0A7W5AN47</accession>
<dbReference type="SUPFAM" id="SSF53335">
    <property type="entry name" value="S-adenosyl-L-methionine-dependent methyltransferases"/>
    <property type="match status" value="1"/>
</dbReference>
<dbReference type="Proteomes" id="UP000590749">
    <property type="component" value="Unassembled WGS sequence"/>
</dbReference>
<organism evidence="1 2">
    <name type="scientific">Actinoplanes campanulatus</name>
    <dbReference type="NCBI Taxonomy" id="113559"/>
    <lineage>
        <taxon>Bacteria</taxon>
        <taxon>Bacillati</taxon>
        <taxon>Actinomycetota</taxon>
        <taxon>Actinomycetes</taxon>
        <taxon>Micromonosporales</taxon>
        <taxon>Micromonosporaceae</taxon>
        <taxon>Actinoplanes</taxon>
    </lineage>
</organism>
<name>A0A7W5AN47_9ACTN</name>
<dbReference type="EMBL" id="JACHXF010000017">
    <property type="protein sequence ID" value="MBB3099140.1"/>
    <property type="molecule type" value="Genomic_DNA"/>
</dbReference>
<proteinExistence type="predicted"/>
<dbReference type="InterPro" id="IPR029063">
    <property type="entry name" value="SAM-dependent_MTases_sf"/>
</dbReference>
<sequence length="211" mass="22773">MLLDDQALHVSSVVANNAMNRERQLSGVNSYAKVLGFDPVESLAGTDRSWLDLCCGSGRALIQAAALLDVATLVGVDLVDAFAPGDGPELIAAPVETWTPDRTFDLITCVHGLHYVGDKLGLLVRILKWLKPGGRFVADLDLTSIRMAGGRPAGRRLTTLLRAAGAEYDARRHRISCTGPRELALPYVYLGADDRAGPNYTGQPAVHSYYR</sequence>
<dbReference type="Gene3D" id="3.40.50.150">
    <property type="entry name" value="Vaccinia Virus protein VP39"/>
    <property type="match status" value="1"/>
</dbReference>
<dbReference type="GO" id="GO:0008168">
    <property type="term" value="F:methyltransferase activity"/>
    <property type="evidence" value="ECO:0007669"/>
    <property type="project" value="UniProtKB-KW"/>
</dbReference>
<keyword evidence="1" id="KW-0808">Transferase</keyword>
<dbReference type="CDD" id="cd02440">
    <property type="entry name" value="AdoMet_MTases"/>
    <property type="match status" value="1"/>
</dbReference>